<dbReference type="EMBL" id="GEDC01003030">
    <property type="protein sequence ID" value="JAS34268.1"/>
    <property type="molecule type" value="Transcribed_RNA"/>
</dbReference>
<keyword evidence="7" id="KW-0464">Manganese</keyword>
<organism evidence="9">
    <name type="scientific">Clastoptera arizonana</name>
    <name type="common">Arizona spittle bug</name>
    <dbReference type="NCBI Taxonomy" id="38151"/>
    <lineage>
        <taxon>Eukaryota</taxon>
        <taxon>Metazoa</taxon>
        <taxon>Ecdysozoa</taxon>
        <taxon>Arthropoda</taxon>
        <taxon>Hexapoda</taxon>
        <taxon>Insecta</taxon>
        <taxon>Pterygota</taxon>
        <taxon>Neoptera</taxon>
        <taxon>Paraneoptera</taxon>
        <taxon>Hemiptera</taxon>
        <taxon>Auchenorrhyncha</taxon>
        <taxon>Cercopoidea</taxon>
        <taxon>Clastopteridae</taxon>
        <taxon>Clastoptera</taxon>
    </lineage>
</organism>
<accession>A0A1B6E8J9</accession>
<evidence type="ECO:0000256" key="5">
    <source>
        <dbReference type="ARBA" id="ARBA00022801"/>
    </source>
</evidence>
<dbReference type="PANTHER" id="PTHR12318:SF0">
    <property type="entry name" value="ACYL-COENZYME A DIPHOSPHATASE NUDT19"/>
    <property type="match status" value="1"/>
</dbReference>
<dbReference type="InterPro" id="IPR000086">
    <property type="entry name" value="NUDIX_hydrolase_dom"/>
</dbReference>
<dbReference type="InterPro" id="IPR015797">
    <property type="entry name" value="NUDIX_hydrolase-like_dom_sf"/>
</dbReference>
<gene>
    <name evidence="9" type="ORF">g.19051</name>
</gene>
<comment type="similarity">
    <text evidence="3">Belongs to the Nudix hydrolase family.</text>
</comment>
<evidence type="ECO:0000256" key="4">
    <source>
        <dbReference type="ARBA" id="ARBA00022723"/>
    </source>
</evidence>
<reference evidence="9" key="1">
    <citation type="submission" date="2015-12" db="EMBL/GenBank/DDBJ databases">
        <title>De novo transcriptome assembly of four potential Pierce s Disease insect vectors from Arizona vineyards.</title>
        <authorList>
            <person name="Tassone E.E."/>
        </authorList>
    </citation>
    <scope>NUCLEOTIDE SEQUENCE</scope>
</reference>
<protein>
    <recommendedName>
        <fullName evidence="8">Nudix hydrolase domain-containing protein</fullName>
    </recommendedName>
</protein>
<feature type="domain" description="Nudix hydrolase" evidence="8">
    <location>
        <begin position="3"/>
        <end position="228"/>
    </location>
</feature>
<evidence type="ECO:0000256" key="6">
    <source>
        <dbReference type="ARBA" id="ARBA00022842"/>
    </source>
</evidence>
<dbReference type="SUPFAM" id="SSF55811">
    <property type="entry name" value="Nudix"/>
    <property type="match status" value="1"/>
</dbReference>
<comment type="cofactor">
    <cofactor evidence="2">
        <name>Mg(2+)</name>
        <dbReference type="ChEBI" id="CHEBI:18420"/>
    </cofactor>
</comment>
<dbReference type="GO" id="GO:0046872">
    <property type="term" value="F:metal ion binding"/>
    <property type="evidence" value="ECO:0007669"/>
    <property type="project" value="UniProtKB-KW"/>
</dbReference>
<dbReference type="InterPro" id="IPR039121">
    <property type="entry name" value="NUDT19"/>
</dbReference>
<dbReference type="GO" id="GO:0005739">
    <property type="term" value="C:mitochondrion"/>
    <property type="evidence" value="ECO:0007669"/>
    <property type="project" value="TreeGrafter"/>
</dbReference>
<evidence type="ECO:0000313" key="9">
    <source>
        <dbReference type="EMBL" id="JAS34268.1"/>
    </source>
</evidence>
<dbReference type="AlphaFoldDB" id="A0A1B6E8J9"/>
<dbReference type="CDD" id="cd18870">
    <property type="entry name" value="NUDIX_AcylCoAdiphos_Nudt19"/>
    <property type="match status" value="1"/>
</dbReference>
<sequence>MKKWKDASSLIVMVANITSKTDLKKPNFHLLKLRKKSEYFPKISVFPGGSVSPADYSSEWIHIFQGGDCKFGSNQTSDKNLSSVDDYDMPKSIFLKITAIRETFEECGLLLCKYNNNKLNEPFAQHFQIESIDFWRNKVINDPFQFINLCKEFKCYPNIEVIYPWSNWLTPRHIPKKFDAKFFITTLVNKEPVTPDNIEIESCGWFSPEELLKMGENGDILLLPPQFYEISRLKNICEFDKIMKVIKEKSEDDVNPMMPVWMETNSGSIGLLPGDQMYSEKLNLHEHKYIDKRDSKMEDLRCVKMHRIEQTGSNLKLLVQNVEGDKNVPFELRSKL</sequence>
<dbReference type="GO" id="GO:0016818">
    <property type="term" value="F:hydrolase activity, acting on acid anhydrides, in phosphorus-containing anhydrides"/>
    <property type="evidence" value="ECO:0007669"/>
    <property type="project" value="InterPro"/>
</dbReference>
<evidence type="ECO:0000256" key="7">
    <source>
        <dbReference type="ARBA" id="ARBA00023211"/>
    </source>
</evidence>
<comment type="cofactor">
    <cofactor evidence="1">
        <name>Mn(2+)</name>
        <dbReference type="ChEBI" id="CHEBI:29035"/>
    </cofactor>
</comment>
<evidence type="ECO:0000256" key="2">
    <source>
        <dbReference type="ARBA" id="ARBA00001946"/>
    </source>
</evidence>
<evidence type="ECO:0000259" key="8">
    <source>
        <dbReference type="PROSITE" id="PS51462"/>
    </source>
</evidence>
<evidence type="ECO:0000256" key="3">
    <source>
        <dbReference type="ARBA" id="ARBA00005582"/>
    </source>
</evidence>
<dbReference type="PANTHER" id="PTHR12318">
    <property type="entry name" value="TESTOSTERONE-REGULATED PROTEIN RP2"/>
    <property type="match status" value="1"/>
</dbReference>
<keyword evidence="5" id="KW-0378">Hydrolase</keyword>
<evidence type="ECO:0000256" key="1">
    <source>
        <dbReference type="ARBA" id="ARBA00001936"/>
    </source>
</evidence>
<dbReference type="Gene3D" id="3.90.79.10">
    <property type="entry name" value="Nucleoside Triphosphate Pyrophosphohydrolase"/>
    <property type="match status" value="1"/>
</dbReference>
<name>A0A1B6E8J9_9HEMI</name>
<dbReference type="PROSITE" id="PS51462">
    <property type="entry name" value="NUDIX"/>
    <property type="match status" value="1"/>
</dbReference>
<proteinExistence type="inferred from homology"/>
<keyword evidence="4" id="KW-0479">Metal-binding</keyword>
<keyword evidence="6" id="KW-0460">Magnesium</keyword>